<comment type="caution">
    <text evidence="2">The sequence shown here is derived from an EMBL/GenBank/DDBJ whole genome shotgun (WGS) entry which is preliminary data.</text>
</comment>
<dbReference type="GO" id="GO:0003677">
    <property type="term" value="F:DNA binding"/>
    <property type="evidence" value="ECO:0007669"/>
    <property type="project" value="InterPro"/>
</dbReference>
<dbReference type="EMBL" id="SNRW01041189">
    <property type="protein sequence ID" value="KAA6338832.1"/>
    <property type="molecule type" value="Genomic_DNA"/>
</dbReference>
<feature type="non-terminal residue" evidence="2">
    <location>
        <position position="1"/>
    </location>
</feature>
<evidence type="ECO:0008006" key="4">
    <source>
        <dbReference type="Google" id="ProtNLM"/>
    </source>
</evidence>
<keyword evidence="1" id="KW-0233">DNA recombination</keyword>
<evidence type="ECO:0000313" key="3">
    <source>
        <dbReference type="Proteomes" id="UP000324800"/>
    </source>
</evidence>
<name>A0A5J4RZK5_9EUKA</name>
<dbReference type="AlphaFoldDB" id="A0A5J4RZK5"/>
<dbReference type="GO" id="GO:0006310">
    <property type="term" value="P:DNA recombination"/>
    <property type="evidence" value="ECO:0007669"/>
    <property type="project" value="UniProtKB-KW"/>
</dbReference>
<dbReference type="InterPro" id="IPR011010">
    <property type="entry name" value="DNA_brk_join_enz"/>
</dbReference>
<gene>
    <name evidence="2" type="ORF">EZS28_052667</name>
</gene>
<evidence type="ECO:0000256" key="1">
    <source>
        <dbReference type="ARBA" id="ARBA00023172"/>
    </source>
</evidence>
<reference evidence="2 3" key="1">
    <citation type="submission" date="2019-03" db="EMBL/GenBank/DDBJ databases">
        <title>Single cell metagenomics reveals metabolic interactions within the superorganism composed of flagellate Streblomastix strix and complex community of Bacteroidetes bacteria on its surface.</title>
        <authorList>
            <person name="Treitli S.C."/>
            <person name="Kolisko M."/>
            <person name="Husnik F."/>
            <person name="Keeling P."/>
            <person name="Hampl V."/>
        </authorList>
    </citation>
    <scope>NUCLEOTIDE SEQUENCE [LARGE SCALE GENOMIC DNA]</scope>
    <source>
        <strain evidence="2">ST1C</strain>
    </source>
</reference>
<dbReference type="SUPFAM" id="SSF56349">
    <property type="entry name" value="DNA breaking-rejoining enzymes"/>
    <property type="match status" value="1"/>
</dbReference>
<accession>A0A5J4RZK5</accession>
<dbReference type="OrthoDB" id="2220692at2759"/>
<evidence type="ECO:0000313" key="2">
    <source>
        <dbReference type="EMBL" id="KAA6338832.1"/>
    </source>
</evidence>
<sequence length="205" mass="24194">SIKAARSAISMILFFIGHPNYKIHTPVVQLLKKKIEERTRKVQKEEEIWDLSMLTTYIISLFKDKKKLKQEQKLAVVIIFVMIYSNLRLTENETKGIMPIEWFINLDEREQLIAKDKVWIKNDKFETYTTDRLSIFVRKIMKEAGIEEHQRVTTIRAAAITQAIQQGATSEEVNRWSRHANSADTIQRYYDKGNNRNIRNMFCNL</sequence>
<dbReference type="Proteomes" id="UP000324800">
    <property type="component" value="Unassembled WGS sequence"/>
</dbReference>
<protein>
    <recommendedName>
        <fullName evidence="4">Tyr recombinase domain-containing protein</fullName>
    </recommendedName>
</protein>
<dbReference type="Gene3D" id="1.10.443.10">
    <property type="entry name" value="Intergrase catalytic core"/>
    <property type="match status" value="1"/>
</dbReference>
<dbReference type="GO" id="GO:0015074">
    <property type="term" value="P:DNA integration"/>
    <property type="evidence" value="ECO:0007669"/>
    <property type="project" value="InterPro"/>
</dbReference>
<organism evidence="2 3">
    <name type="scientific">Streblomastix strix</name>
    <dbReference type="NCBI Taxonomy" id="222440"/>
    <lineage>
        <taxon>Eukaryota</taxon>
        <taxon>Metamonada</taxon>
        <taxon>Preaxostyla</taxon>
        <taxon>Oxymonadida</taxon>
        <taxon>Streblomastigidae</taxon>
        <taxon>Streblomastix</taxon>
    </lineage>
</organism>
<proteinExistence type="predicted"/>
<dbReference type="InterPro" id="IPR013762">
    <property type="entry name" value="Integrase-like_cat_sf"/>
</dbReference>